<organism evidence="5 6">
    <name type="scientific">Desulfomonile tiedjei (strain ATCC 49306 / DSM 6799 / DCB-1)</name>
    <dbReference type="NCBI Taxonomy" id="706587"/>
    <lineage>
        <taxon>Bacteria</taxon>
        <taxon>Pseudomonadati</taxon>
        <taxon>Thermodesulfobacteriota</taxon>
        <taxon>Desulfomonilia</taxon>
        <taxon>Desulfomonilales</taxon>
        <taxon>Desulfomonilaceae</taxon>
        <taxon>Desulfomonile</taxon>
    </lineage>
</organism>
<evidence type="ECO:0000256" key="4">
    <source>
        <dbReference type="ARBA" id="ARBA00023317"/>
    </source>
</evidence>
<keyword evidence="4" id="KW-0670">Pyruvate</keyword>
<dbReference type="AlphaFoldDB" id="I4CEZ3"/>
<gene>
    <name evidence="5" type="ordered locus">Desti_5552</name>
</gene>
<dbReference type="eggNOG" id="COG0688">
    <property type="taxonomic scope" value="Bacteria"/>
</dbReference>
<keyword evidence="2" id="KW-0865">Zymogen</keyword>
<proteinExistence type="predicted"/>
<evidence type="ECO:0000313" key="6">
    <source>
        <dbReference type="Proteomes" id="UP000006055"/>
    </source>
</evidence>
<keyword evidence="1" id="KW-0210">Decarboxylase</keyword>
<dbReference type="GO" id="GO:0004609">
    <property type="term" value="F:phosphatidylserine decarboxylase activity"/>
    <property type="evidence" value="ECO:0007669"/>
    <property type="project" value="InterPro"/>
</dbReference>
<keyword evidence="6" id="KW-1185">Reference proteome</keyword>
<name>I4CEZ3_DESTA</name>
<dbReference type="Pfam" id="PF02666">
    <property type="entry name" value="PS_Dcarbxylase"/>
    <property type="match status" value="1"/>
</dbReference>
<dbReference type="OrthoDB" id="9802030at2"/>
<dbReference type="STRING" id="706587.Desti_5552"/>
<accession>I4CEZ3</accession>
<dbReference type="HOGENOM" id="CLU_828355_0_0_7"/>
<dbReference type="KEGG" id="dti:Desti_5552"/>
<sequence length="334" mass="37799">MNSYHHQYIDRITGRACTEPLLWDKSIQLLYTEVREHAPILFRALVSSHASRVLGFVNFDLPIPYRTRQFIHSCGVDFTECLDAPADLDTARKLFERKIRYWECRPMVDDVSAVVSPADARVLMGSFDSISSLFIKQKFFDYDELLGQDKQEWLSTFRNGAFMMFRLTPDKYHYNHTPVAGEVKDFYEISGGYHSCNPGAVVSLVTAYSKNKRVVTIIDTDVPRGSGIGLVAMIEVVALMVGEVEQAYSDNRYDNPRPVIPGMFLEKGVPKSLFRPGSSTVVLLFQESRLEFADDLVRNMHRTDVQSRYSAGFGKPLVETDVKVRSLVGTAARA</sequence>
<dbReference type="RefSeq" id="WP_014813230.1">
    <property type="nucleotide sequence ID" value="NC_018025.1"/>
</dbReference>
<dbReference type="InterPro" id="IPR003817">
    <property type="entry name" value="PS_Dcarbxylase"/>
</dbReference>
<evidence type="ECO:0000313" key="5">
    <source>
        <dbReference type="EMBL" id="AFM28134.1"/>
    </source>
</evidence>
<protein>
    <submittedName>
        <fullName evidence="5">Phosphatidylserine decarboxylase</fullName>
    </submittedName>
</protein>
<evidence type="ECO:0000256" key="1">
    <source>
        <dbReference type="ARBA" id="ARBA00022793"/>
    </source>
</evidence>
<dbReference type="PANTHER" id="PTHR10067">
    <property type="entry name" value="PHOSPHATIDYLSERINE DECARBOXYLASE"/>
    <property type="match status" value="1"/>
</dbReference>
<dbReference type="EMBL" id="CP003360">
    <property type="protein sequence ID" value="AFM28134.1"/>
    <property type="molecule type" value="Genomic_DNA"/>
</dbReference>
<dbReference type="GO" id="GO:0008654">
    <property type="term" value="P:phospholipid biosynthetic process"/>
    <property type="evidence" value="ECO:0007669"/>
    <property type="project" value="InterPro"/>
</dbReference>
<dbReference type="Proteomes" id="UP000006055">
    <property type="component" value="Chromosome"/>
</dbReference>
<reference evidence="6" key="1">
    <citation type="submission" date="2012-06" db="EMBL/GenBank/DDBJ databases">
        <title>Complete sequence of chromosome of Desulfomonile tiedjei DSM 6799.</title>
        <authorList>
            <person name="Lucas S."/>
            <person name="Copeland A."/>
            <person name="Lapidus A."/>
            <person name="Glavina del Rio T."/>
            <person name="Dalin E."/>
            <person name="Tice H."/>
            <person name="Bruce D."/>
            <person name="Goodwin L."/>
            <person name="Pitluck S."/>
            <person name="Peters L."/>
            <person name="Ovchinnikova G."/>
            <person name="Zeytun A."/>
            <person name="Lu M."/>
            <person name="Kyrpides N."/>
            <person name="Mavromatis K."/>
            <person name="Ivanova N."/>
            <person name="Brettin T."/>
            <person name="Detter J.C."/>
            <person name="Han C."/>
            <person name="Larimer F."/>
            <person name="Land M."/>
            <person name="Hauser L."/>
            <person name="Markowitz V."/>
            <person name="Cheng J.-F."/>
            <person name="Hugenholtz P."/>
            <person name="Woyke T."/>
            <person name="Wu D."/>
            <person name="Spring S."/>
            <person name="Schroeder M."/>
            <person name="Brambilla E."/>
            <person name="Klenk H.-P."/>
            <person name="Eisen J.A."/>
        </authorList>
    </citation>
    <scope>NUCLEOTIDE SEQUENCE [LARGE SCALE GENOMIC DNA]</scope>
    <source>
        <strain evidence="6">ATCC 49306 / DSM 6799 / DCB-1</strain>
    </source>
</reference>
<dbReference type="PATRIC" id="fig|706587.4.peg.6261"/>
<keyword evidence="3" id="KW-0456">Lyase</keyword>
<evidence type="ECO:0000256" key="3">
    <source>
        <dbReference type="ARBA" id="ARBA00023239"/>
    </source>
</evidence>
<evidence type="ECO:0000256" key="2">
    <source>
        <dbReference type="ARBA" id="ARBA00023145"/>
    </source>
</evidence>